<feature type="chain" id="PRO_5041926510" description="CREG-like beta-barrel domain-containing protein" evidence="2">
    <location>
        <begin position="19"/>
        <end position="575"/>
    </location>
</feature>
<evidence type="ECO:0000256" key="2">
    <source>
        <dbReference type="SAM" id="SignalP"/>
    </source>
</evidence>
<dbReference type="InterPro" id="IPR026898">
    <property type="entry name" value="PrsW"/>
</dbReference>
<feature type="transmembrane region" description="Helical" evidence="1">
    <location>
        <begin position="288"/>
        <end position="306"/>
    </location>
</feature>
<keyword evidence="5" id="KW-1185">Reference proteome</keyword>
<sequence>MWIHWLLLVGVFVAHCFAWESNKTAAHDARTLLVDEQTHYISSVATVDEDHKAVLAYEYYAPCFEDSHAADLLYLVLPVSQLWHRVLAASPMTATVAVASSPSVDDVDLRHANVSRSGRIQWDPMRPMWRRGMASKSRLTMSGTMHRLAMEPAEMEKLSECFVAHHPDARMWLPGSKQSPHTAFWLRFSPSSVYYVGGFGDEHFIGNLDMDAFRAAVPGPCGLTKSPSVYYEQGDYTPSVDRVDLLLVDVRLMSVAAANAATSMTAKMAVALVPVITSVVVGLGSPKAATLMPLAFLPTVALYCWWVRANRTSPENRGELEPLIWTYLIVGIGGTLALSVAQLSTYFVLVSLTMGPRASEYWTEFLRGTVEGLSKEQRQRRFEMASSWQHWVLMFLFSYVMAGGFEELLKYMPVLYARRRVQRQQTLRGGAYIDYALAGAMSIVTVECIGYISDTCASGIQGWVEPIVTLAQRLVAGTLGHVLASLLTSLRAVRSDFYGPPMTWIRIIAPAVVLHGTANLAVFVSCTMQGHVGWVHPTEMISIVGLYGNYFCVVGLVGLMVWREYKTLKEHIPKQ</sequence>
<evidence type="ECO:0000259" key="3">
    <source>
        <dbReference type="Pfam" id="PF13883"/>
    </source>
</evidence>
<feature type="transmembrane region" description="Helical" evidence="1">
    <location>
        <begin position="327"/>
        <end position="349"/>
    </location>
</feature>
<feature type="transmembrane region" description="Helical" evidence="1">
    <location>
        <begin position="388"/>
        <end position="409"/>
    </location>
</feature>
<dbReference type="Gene3D" id="2.30.110.10">
    <property type="entry name" value="Electron Transport, Fmn-binding Protein, Chain A"/>
    <property type="match status" value="1"/>
</dbReference>
<feature type="transmembrane region" description="Helical" evidence="1">
    <location>
        <begin position="504"/>
        <end position="524"/>
    </location>
</feature>
<accession>A0AAF0J040</accession>
<feature type="transmembrane region" description="Helical" evidence="1">
    <location>
        <begin position="544"/>
        <end position="562"/>
    </location>
</feature>
<keyword evidence="1" id="KW-1133">Transmembrane helix</keyword>
<gene>
    <name evidence="4" type="ORF">MCAP1_001881</name>
</gene>
<dbReference type="GO" id="GO:0008233">
    <property type="term" value="F:peptidase activity"/>
    <property type="evidence" value="ECO:0007669"/>
    <property type="project" value="InterPro"/>
</dbReference>
<dbReference type="SUPFAM" id="SSF50475">
    <property type="entry name" value="FMN-binding split barrel"/>
    <property type="match status" value="1"/>
</dbReference>
<dbReference type="AlphaFoldDB" id="A0AAF0J040"/>
<feature type="transmembrane region" description="Helical" evidence="1">
    <location>
        <begin position="430"/>
        <end position="453"/>
    </location>
</feature>
<evidence type="ECO:0000256" key="1">
    <source>
        <dbReference type="SAM" id="Phobius"/>
    </source>
</evidence>
<evidence type="ECO:0000313" key="4">
    <source>
        <dbReference type="EMBL" id="WFD19645.1"/>
    </source>
</evidence>
<name>A0AAF0J040_9BASI</name>
<dbReference type="InterPro" id="IPR012349">
    <property type="entry name" value="Split_barrel_FMN-bd"/>
</dbReference>
<proteinExistence type="predicted"/>
<reference evidence="4" key="1">
    <citation type="submission" date="2023-03" db="EMBL/GenBank/DDBJ databases">
        <title>Mating type loci evolution in Malassezia.</title>
        <authorList>
            <person name="Coelho M.A."/>
        </authorList>
    </citation>
    <scope>NUCLEOTIDE SEQUENCE</scope>
    <source>
        <strain evidence="4">CBS 10434</strain>
    </source>
</reference>
<dbReference type="PANTHER" id="PTHR37273:SF1">
    <property type="entry name" value="ADL397C-AP"/>
    <property type="match status" value="1"/>
</dbReference>
<keyword evidence="2" id="KW-0732">Signal</keyword>
<feature type="transmembrane region" description="Helical" evidence="1">
    <location>
        <begin position="473"/>
        <end position="492"/>
    </location>
</feature>
<feature type="signal peptide" evidence="2">
    <location>
        <begin position="1"/>
        <end position="18"/>
    </location>
</feature>
<dbReference type="Proteomes" id="UP001220961">
    <property type="component" value="Chromosome 3"/>
</dbReference>
<dbReference type="EMBL" id="CP119910">
    <property type="protein sequence ID" value="WFD19645.1"/>
    <property type="molecule type" value="Genomic_DNA"/>
</dbReference>
<keyword evidence="1" id="KW-0812">Transmembrane</keyword>
<organism evidence="4 5">
    <name type="scientific">Malassezia caprae</name>
    <dbReference type="NCBI Taxonomy" id="1381934"/>
    <lineage>
        <taxon>Eukaryota</taxon>
        <taxon>Fungi</taxon>
        <taxon>Dikarya</taxon>
        <taxon>Basidiomycota</taxon>
        <taxon>Ustilaginomycotina</taxon>
        <taxon>Malasseziomycetes</taxon>
        <taxon>Malasseziales</taxon>
        <taxon>Malasseziaceae</taxon>
        <taxon>Malassezia</taxon>
    </lineage>
</organism>
<protein>
    <recommendedName>
        <fullName evidence="3">CREG-like beta-barrel domain-containing protein</fullName>
    </recommendedName>
</protein>
<keyword evidence="1" id="KW-0472">Membrane</keyword>
<evidence type="ECO:0000313" key="5">
    <source>
        <dbReference type="Proteomes" id="UP001220961"/>
    </source>
</evidence>
<feature type="domain" description="CREG-like beta-barrel" evidence="3">
    <location>
        <begin position="22"/>
        <end position="205"/>
    </location>
</feature>
<dbReference type="PANTHER" id="PTHR37273">
    <property type="entry name" value="CHROMOSOME 8, WHOLE GENOME SHOTGUN SEQUENCE"/>
    <property type="match status" value="1"/>
</dbReference>
<dbReference type="InterPro" id="IPR055343">
    <property type="entry name" value="CREG_beta-barrel"/>
</dbReference>
<dbReference type="Pfam" id="PF13883">
    <property type="entry name" value="CREG_beta-barrel"/>
    <property type="match status" value="1"/>
</dbReference>
<dbReference type="Pfam" id="PF13367">
    <property type="entry name" value="PrsW-protease"/>
    <property type="match status" value="1"/>
</dbReference>